<evidence type="ECO:0000256" key="1">
    <source>
        <dbReference type="SAM" id="MobiDB-lite"/>
    </source>
</evidence>
<accession>A0A2J6Q664</accession>
<organism evidence="2 3">
    <name type="scientific">Hyaloscypha hepaticicola</name>
    <dbReference type="NCBI Taxonomy" id="2082293"/>
    <lineage>
        <taxon>Eukaryota</taxon>
        <taxon>Fungi</taxon>
        <taxon>Dikarya</taxon>
        <taxon>Ascomycota</taxon>
        <taxon>Pezizomycotina</taxon>
        <taxon>Leotiomycetes</taxon>
        <taxon>Helotiales</taxon>
        <taxon>Hyaloscyphaceae</taxon>
        <taxon>Hyaloscypha</taxon>
    </lineage>
</organism>
<evidence type="ECO:0000313" key="2">
    <source>
        <dbReference type="EMBL" id="PMD21766.1"/>
    </source>
</evidence>
<evidence type="ECO:0000313" key="3">
    <source>
        <dbReference type="Proteomes" id="UP000235672"/>
    </source>
</evidence>
<proteinExistence type="predicted"/>
<name>A0A2J6Q664_9HELO</name>
<feature type="region of interest" description="Disordered" evidence="1">
    <location>
        <begin position="49"/>
        <end position="146"/>
    </location>
</feature>
<sequence length="146" mass="15946">MLHETWMKFGACSVGPSSIGGFIYSFYVAPTLARNGAVIGNHCAQHTKRLSHDLEEQSKTAMTQHRQEVEDQQPGTSDSKQSHPSSPTGPTRPHTPMQRWESEKDEDQPWNAVAASKHISDGKVCAGSQKTPSTVGQKGSVDEETK</sequence>
<dbReference type="AlphaFoldDB" id="A0A2J6Q664"/>
<reference evidence="2 3" key="1">
    <citation type="submission" date="2016-05" db="EMBL/GenBank/DDBJ databases">
        <title>A degradative enzymes factory behind the ericoid mycorrhizal symbiosis.</title>
        <authorList>
            <consortium name="DOE Joint Genome Institute"/>
            <person name="Martino E."/>
            <person name="Morin E."/>
            <person name="Grelet G."/>
            <person name="Kuo A."/>
            <person name="Kohler A."/>
            <person name="Daghino S."/>
            <person name="Barry K."/>
            <person name="Choi C."/>
            <person name="Cichocki N."/>
            <person name="Clum A."/>
            <person name="Copeland A."/>
            <person name="Hainaut M."/>
            <person name="Haridas S."/>
            <person name="Labutti K."/>
            <person name="Lindquist E."/>
            <person name="Lipzen A."/>
            <person name="Khouja H.-R."/>
            <person name="Murat C."/>
            <person name="Ohm R."/>
            <person name="Olson A."/>
            <person name="Spatafora J."/>
            <person name="Veneault-Fourrey C."/>
            <person name="Henrissat B."/>
            <person name="Grigoriev I."/>
            <person name="Martin F."/>
            <person name="Perotto S."/>
        </authorList>
    </citation>
    <scope>NUCLEOTIDE SEQUENCE [LARGE SCALE GENOMIC DNA]</scope>
    <source>
        <strain evidence="2 3">UAMH 7357</strain>
    </source>
</reference>
<dbReference type="EMBL" id="KZ613480">
    <property type="protein sequence ID" value="PMD21766.1"/>
    <property type="molecule type" value="Genomic_DNA"/>
</dbReference>
<gene>
    <name evidence="2" type="ORF">NA56DRAFT_748738</name>
</gene>
<feature type="compositionally biased region" description="Polar residues" evidence="1">
    <location>
        <begin position="128"/>
        <end position="137"/>
    </location>
</feature>
<protein>
    <submittedName>
        <fullName evidence="2">Uncharacterized protein</fullName>
    </submittedName>
</protein>
<dbReference type="OrthoDB" id="10299388at2759"/>
<feature type="compositionally biased region" description="Polar residues" evidence="1">
    <location>
        <begin position="73"/>
        <end position="89"/>
    </location>
</feature>
<keyword evidence="3" id="KW-1185">Reference proteome</keyword>
<dbReference type="Proteomes" id="UP000235672">
    <property type="component" value="Unassembled WGS sequence"/>
</dbReference>